<keyword evidence="4" id="KW-0808">Transferase</keyword>
<dbReference type="InterPro" id="IPR015422">
    <property type="entry name" value="PyrdxlP-dep_Trfase_small"/>
</dbReference>
<dbReference type="InterPro" id="IPR015424">
    <property type="entry name" value="PyrdxlP-dep_Trfase"/>
</dbReference>
<accession>A0A848EIB5</accession>
<protein>
    <submittedName>
        <fullName evidence="4">Aminotransferase class III-fold pyridoxal phosphate-dependent enzyme</fullName>
    </submittedName>
</protein>
<keyword evidence="4" id="KW-0032">Aminotransferase</keyword>
<dbReference type="PANTHER" id="PTHR43713:SF3">
    <property type="entry name" value="GLUTAMATE-1-SEMIALDEHYDE 2,1-AMINOMUTASE 1, CHLOROPLASTIC-RELATED"/>
    <property type="match status" value="1"/>
</dbReference>
<sequence length="450" mass="46430">MNESSPVRANEAGLEPPISRSAAAFLREQAVVPGGSMRHASWFPPHPPYAARGEGCWIVDIDGRRILDCANNFFSLVHGHAFPPIVEALTAAISRGTAFGLPTEGEIALAEALAARNPNLAQTRFCNSGTEALLAAVKGARGASGRHRVAKFEGCYHGSYDHMEVSLESTPENWDDAEGNPACVPYAKGTPPAVLADTVVLPYADADRCAAILRKHGPTLAAIVLDPHASKAGMVAMPAEVVAVVQEACARDGILLIVDEVVNFRLGFGGISPAFGLRPDFVTLGKIIGGGLPVGAVSGPASAMAVFDHAKGKPKVALGGTFSANPLTMAAGLASLTHYDAAAVARLNALGDALRTRVNAGFAAAGAAARLGGMGSLFRLHLGARKVVDYRSARPLPAEAAALPRIHAAMLAAGVLLTPNCSGALSTPMTEAEIALIADRLVQSTLATEV</sequence>
<evidence type="ECO:0000256" key="3">
    <source>
        <dbReference type="RuleBase" id="RU003560"/>
    </source>
</evidence>
<dbReference type="Pfam" id="PF00202">
    <property type="entry name" value="Aminotran_3"/>
    <property type="match status" value="1"/>
</dbReference>
<keyword evidence="2 3" id="KW-0663">Pyridoxal phosphate</keyword>
<evidence type="ECO:0000256" key="2">
    <source>
        <dbReference type="ARBA" id="ARBA00022898"/>
    </source>
</evidence>
<dbReference type="PANTHER" id="PTHR43713">
    <property type="entry name" value="GLUTAMATE-1-SEMIALDEHYDE 2,1-AMINOMUTASE"/>
    <property type="match status" value="1"/>
</dbReference>
<evidence type="ECO:0000256" key="1">
    <source>
        <dbReference type="ARBA" id="ARBA00001933"/>
    </source>
</evidence>
<comment type="similarity">
    <text evidence="3">Belongs to the class-III pyridoxal-phosphate-dependent aminotransferase family.</text>
</comment>
<dbReference type="RefSeq" id="WP_170055379.1">
    <property type="nucleotide sequence ID" value="NZ_JABBKX010000007.1"/>
</dbReference>
<evidence type="ECO:0000313" key="5">
    <source>
        <dbReference type="Proteomes" id="UP000548582"/>
    </source>
</evidence>
<dbReference type="EMBL" id="JABBKX010000007">
    <property type="protein sequence ID" value="NMJ43153.1"/>
    <property type="molecule type" value="Genomic_DNA"/>
</dbReference>
<comment type="cofactor">
    <cofactor evidence="1">
        <name>pyridoxal 5'-phosphate</name>
        <dbReference type="ChEBI" id="CHEBI:597326"/>
    </cofactor>
</comment>
<dbReference type="InterPro" id="IPR005814">
    <property type="entry name" value="Aminotrans_3"/>
</dbReference>
<name>A0A848EIB5_9PROT</name>
<dbReference type="SUPFAM" id="SSF53383">
    <property type="entry name" value="PLP-dependent transferases"/>
    <property type="match status" value="1"/>
</dbReference>
<dbReference type="Gene3D" id="3.90.1150.10">
    <property type="entry name" value="Aspartate Aminotransferase, domain 1"/>
    <property type="match status" value="1"/>
</dbReference>
<dbReference type="InterPro" id="IPR015421">
    <property type="entry name" value="PyrdxlP-dep_Trfase_major"/>
</dbReference>
<keyword evidence="5" id="KW-1185">Reference proteome</keyword>
<dbReference type="GO" id="GO:0030170">
    <property type="term" value="F:pyridoxal phosphate binding"/>
    <property type="evidence" value="ECO:0007669"/>
    <property type="project" value="InterPro"/>
</dbReference>
<evidence type="ECO:0000313" key="4">
    <source>
        <dbReference type="EMBL" id="NMJ43153.1"/>
    </source>
</evidence>
<proteinExistence type="inferred from homology"/>
<dbReference type="AlphaFoldDB" id="A0A848EIB5"/>
<comment type="caution">
    <text evidence="4">The sequence shown here is derived from an EMBL/GenBank/DDBJ whole genome shotgun (WGS) entry which is preliminary data.</text>
</comment>
<organism evidence="4 5">
    <name type="scientific">Neoroseomonas marina</name>
    <dbReference type="NCBI Taxonomy" id="1232220"/>
    <lineage>
        <taxon>Bacteria</taxon>
        <taxon>Pseudomonadati</taxon>
        <taxon>Pseudomonadota</taxon>
        <taxon>Alphaproteobacteria</taxon>
        <taxon>Acetobacterales</taxon>
        <taxon>Acetobacteraceae</taxon>
        <taxon>Neoroseomonas</taxon>
    </lineage>
</organism>
<dbReference type="GO" id="GO:0008483">
    <property type="term" value="F:transaminase activity"/>
    <property type="evidence" value="ECO:0007669"/>
    <property type="project" value="UniProtKB-KW"/>
</dbReference>
<reference evidence="4 5" key="1">
    <citation type="submission" date="2020-03" db="EMBL/GenBank/DDBJ databases">
        <authorList>
            <person name="Sun Q."/>
        </authorList>
    </citation>
    <scope>NUCLEOTIDE SEQUENCE [LARGE SCALE GENOMIC DNA]</scope>
    <source>
        <strain evidence="4 5">JC162</strain>
    </source>
</reference>
<gene>
    <name evidence="4" type="ORF">GWK16_18035</name>
</gene>
<dbReference type="Gene3D" id="3.40.640.10">
    <property type="entry name" value="Type I PLP-dependent aspartate aminotransferase-like (Major domain)"/>
    <property type="match status" value="1"/>
</dbReference>
<dbReference type="Proteomes" id="UP000548582">
    <property type="component" value="Unassembled WGS sequence"/>
</dbReference>